<dbReference type="EMBL" id="CP017599">
    <property type="protein sequence ID" value="AOW98102.1"/>
    <property type="molecule type" value="Genomic_DNA"/>
</dbReference>
<dbReference type="AlphaFoldDB" id="A0A1D8TKI6"/>
<dbReference type="RefSeq" id="WP_070390624.1">
    <property type="nucleotide sequence ID" value="NZ_CP017599.1"/>
</dbReference>
<proteinExistence type="predicted"/>
<evidence type="ECO:0000313" key="2">
    <source>
        <dbReference type="Proteomes" id="UP000177870"/>
    </source>
</evidence>
<dbReference type="OrthoDB" id="9879653at2"/>
<dbReference type="InterPro" id="IPR049598">
    <property type="entry name" value="HetP-like"/>
</dbReference>
<protein>
    <recommendedName>
        <fullName evidence="3">Heterocyst differentiation protein</fullName>
    </recommendedName>
</protein>
<evidence type="ECO:0008006" key="3">
    <source>
        <dbReference type="Google" id="ProtNLM"/>
    </source>
</evidence>
<dbReference type="STRING" id="1458985.BJP34_00440"/>
<evidence type="ECO:0000313" key="1">
    <source>
        <dbReference type="EMBL" id="AOW98102.1"/>
    </source>
</evidence>
<dbReference type="KEGG" id="mpro:BJP34_00440"/>
<dbReference type="NCBIfam" id="NF037966">
    <property type="entry name" value="HetP_family"/>
    <property type="match status" value="1"/>
</dbReference>
<accession>A0A1D8TKI6</accession>
<dbReference type="Proteomes" id="UP000177870">
    <property type="component" value="Chromosome"/>
</dbReference>
<gene>
    <name evidence="1" type="ORF">BJP34_00440</name>
</gene>
<organism evidence="1 2">
    <name type="scientific">Moorena producens PAL-8-15-08-1</name>
    <dbReference type="NCBI Taxonomy" id="1458985"/>
    <lineage>
        <taxon>Bacteria</taxon>
        <taxon>Bacillati</taxon>
        <taxon>Cyanobacteriota</taxon>
        <taxon>Cyanophyceae</taxon>
        <taxon>Coleofasciculales</taxon>
        <taxon>Coleofasciculaceae</taxon>
        <taxon>Moorena</taxon>
    </lineage>
</organism>
<sequence length="138" mass="16341">MSYSMLRRSNRPLGKTLDPEKISLIEEAIRDRKYSWACVLMLRYLGLNPIEYIPSRTYCRLRRDNEKMDSLNQATTDTLKQDRQDAHKCLRNIKDLDYAEPLDRRSQLVQGGSQEQWFNNKLQKFYSNCKNSTQLLGM</sequence>
<reference evidence="2" key="1">
    <citation type="submission" date="2016-10" db="EMBL/GenBank/DDBJ databases">
        <title>Comparative genomics uncovers the prolific and rare metabolic potential of the cyanobacterial genus Moorea.</title>
        <authorList>
            <person name="Leao T."/>
            <person name="Castelao G."/>
            <person name="Korobeynikov A."/>
            <person name="Monroe E.A."/>
            <person name="Podell S."/>
            <person name="Glukhov E."/>
            <person name="Allen E."/>
            <person name="Gerwick W.H."/>
            <person name="Gerwick L."/>
        </authorList>
    </citation>
    <scope>NUCLEOTIDE SEQUENCE [LARGE SCALE GENOMIC DNA]</scope>
    <source>
        <strain evidence="2">PAL-8-15-08-1</strain>
    </source>
</reference>
<name>A0A1D8TKI6_9CYAN</name>